<dbReference type="CDD" id="cd06259">
    <property type="entry name" value="YdcF-like"/>
    <property type="match status" value="1"/>
</dbReference>
<name>A0ABT0M523_9RHOB</name>
<evidence type="ECO:0000313" key="3">
    <source>
        <dbReference type="EMBL" id="MCL1629958.1"/>
    </source>
</evidence>
<dbReference type="PANTHER" id="PTHR30336">
    <property type="entry name" value="INNER MEMBRANE PROTEIN, PROBABLE PERMEASE"/>
    <property type="match status" value="1"/>
</dbReference>
<dbReference type="InterPro" id="IPR014729">
    <property type="entry name" value="Rossmann-like_a/b/a_fold"/>
</dbReference>
<keyword evidence="1" id="KW-1133">Transmembrane helix</keyword>
<feature type="domain" description="DUF218" evidence="2">
    <location>
        <begin position="83"/>
        <end position="250"/>
    </location>
</feature>
<dbReference type="InterPro" id="IPR051599">
    <property type="entry name" value="Cell_Envelope_Assoc"/>
</dbReference>
<reference evidence="3 4" key="1">
    <citation type="submission" date="2022-05" db="EMBL/GenBank/DDBJ databases">
        <title>Seasonal and diel survey of microbial diversity of the Tyrrhenian coast.</title>
        <authorList>
            <person name="Gattoni G."/>
            <person name="Corral P."/>
        </authorList>
    </citation>
    <scope>NUCLEOTIDE SEQUENCE [LARGE SCALE GENOMIC DNA]</scope>
    <source>
        <strain evidence="3 4">V10</strain>
    </source>
</reference>
<gene>
    <name evidence="3" type="ORF">M3N55_14580</name>
</gene>
<feature type="transmembrane region" description="Helical" evidence="1">
    <location>
        <begin position="45"/>
        <end position="65"/>
    </location>
</feature>
<dbReference type="Proteomes" id="UP001202550">
    <property type="component" value="Unassembled WGS sequence"/>
</dbReference>
<sequence>MNTLFFILSKLVWGALNPGTWLVIGLALVILGLWRGWLRLARGAALVTLCFVVLVSVVPIGQILLRPLETRYPVGPDMPAPTGIIVLGGGEHIARSAFWKRPELNNAAERFTATMALARQYPDARVIFTGGSGALGDLGNTVSGATVARAFFAEQGLDPDRLTLEGASRNTAENATRSFDLIQPEPSQRWVLITSAFHMPRAMNSFTRAGWTGITPWPVDFRSAAIRFRLTWSFVEHLPVLNTALREYLGLLAYRVTGR</sequence>
<keyword evidence="1" id="KW-0472">Membrane</keyword>
<keyword evidence="1" id="KW-0812">Transmembrane</keyword>
<dbReference type="InterPro" id="IPR003848">
    <property type="entry name" value="DUF218"/>
</dbReference>
<dbReference type="EMBL" id="JALZWP010000019">
    <property type="protein sequence ID" value="MCL1629958.1"/>
    <property type="molecule type" value="Genomic_DNA"/>
</dbReference>
<dbReference type="PANTHER" id="PTHR30336:SF4">
    <property type="entry name" value="ENVELOPE BIOGENESIS FACTOR ELYC"/>
    <property type="match status" value="1"/>
</dbReference>
<feature type="transmembrane region" description="Helical" evidence="1">
    <location>
        <begin position="20"/>
        <end position="38"/>
    </location>
</feature>
<proteinExistence type="predicted"/>
<evidence type="ECO:0000256" key="1">
    <source>
        <dbReference type="SAM" id="Phobius"/>
    </source>
</evidence>
<protein>
    <submittedName>
        <fullName evidence="3">YdcF family protein</fullName>
    </submittedName>
</protein>
<evidence type="ECO:0000259" key="2">
    <source>
        <dbReference type="Pfam" id="PF02698"/>
    </source>
</evidence>
<keyword evidence="4" id="KW-1185">Reference proteome</keyword>
<comment type="caution">
    <text evidence="3">The sequence shown here is derived from an EMBL/GenBank/DDBJ whole genome shotgun (WGS) entry which is preliminary data.</text>
</comment>
<accession>A0ABT0M523</accession>
<dbReference type="RefSeq" id="WP_249060399.1">
    <property type="nucleotide sequence ID" value="NZ_JALZWP010000019.1"/>
</dbReference>
<dbReference type="Gene3D" id="3.40.50.620">
    <property type="entry name" value="HUPs"/>
    <property type="match status" value="1"/>
</dbReference>
<organism evidence="3 4">
    <name type="scientific">Roseinatronobacter domitianus</name>
    <dbReference type="NCBI Taxonomy" id="2940293"/>
    <lineage>
        <taxon>Bacteria</taxon>
        <taxon>Pseudomonadati</taxon>
        <taxon>Pseudomonadota</taxon>
        <taxon>Alphaproteobacteria</taxon>
        <taxon>Rhodobacterales</taxon>
        <taxon>Paracoccaceae</taxon>
        <taxon>Roseinatronobacter</taxon>
    </lineage>
</organism>
<dbReference type="Pfam" id="PF02698">
    <property type="entry name" value="DUF218"/>
    <property type="match status" value="1"/>
</dbReference>
<evidence type="ECO:0000313" key="4">
    <source>
        <dbReference type="Proteomes" id="UP001202550"/>
    </source>
</evidence>